<dbReference type="GO" id="GO:0031929">
    <property type="term" value="P:TOR signaling"/>
    <property type="evidence" value="ECO:0007669"/>
    <property type="project" value="InterPro"/>
</dbReference>
<comment type="caution">
    <text evidence="2">The sequence shown here is derived from an EMBL/GenBank/DDBJ whole genome shotgun (WGS) entry which is preliminary data.</text>
</comment>
<dbReference type="InterPro" id="IPR018857">
    <property type="entry name" value="TORC1_cplx_su_TCO89"/>
</dbReference>
<protein>
    <submittedName>
        <fullName evidence="2">Uncharacterized protein</fullName>
    </submittedName>
</protein>
<name>A0AA91Q2C1_CLALS</name>
<feature type="compositionally biased region" description="Polar residues" evidence="1">
    <location>
        <begin position="50"/>
        <end position="63"/>
    </location>
</feature>
<evidence type="ECO:0000313" key="3">
    <source>
        <dbReference type="Proteomes" id="UP000195602"/>
    </source>
</evidence>
<reference evidence="2 3" key="1">
    <citation type="submission" date="2017-04" db="EMBL/GenBank/DDBJ databases">
        <title>Draft genome of the yeast Clavispora lusitaniae type strain CBS 6936.</title>
        <authorList>
            <person name="Durrens P."/>
            <person name="Klopp C."/>
            <person name="Biteau N."/>
            <person name="Fitton-Ouhabi V."/>
            <person name="Dementhon K."/>
            <person name="Accoceberry I."/>
            <person name="Sherman D.J."/>
            <person name="Noel T."/>
        </authorList>
    </citation>
    <scope>NUCLEOTIDE SEQUENCE [LARGE SCALE GENOMIC DNA]</scope>
    <source>
        <strain evidence="2 3">CBS 6936</strain>
    </source>
</reference>
<dbReference type="GO" id="GO:0031931">
    <property type="term" value="C:TORC1 complex"/>
    <property type="evidence" value="ECO:0007669"/>
    <property type="project" value="InterPro"/>
</dbReference>
<accession>A0AA91Q2C1</accession>
<proteinExistence type="predicted"/>
<dbReference type="PANTHER" id="PTHR22794:SF2">
    <property type="entry name" value="THAP DOMAIN-CONTAINING PROTEIN 11"/>
    <property type="match status" value="1"/>
</dbReference>
<feature type="compositionally biased region" description="Basic and acidic residues" evidence="1">
    <location>
        <begin position="303"/>
        <end position="324"/>
    </location>
</feature>
<dbReference type="AlphaFoldDB" id="A0AA91Q2C1"/>
<dbReference type="PANTHER" id="PTHR22794">
    <property type="entry name" value="THAP DOMAIN PROTEIN 11"/>
    <property type="match status" value="1"/>
</dbReference>
<dbReference type="GO" id="GO:0000329">
    <property type="term" value="C:fungal-type vacuole membrane"/>
    <property type="evidence" value="ECO:0007669"/>
    <property type="project" value="TreeGrafter"/>
</dbReference>
<feature type="compositionally biased region" description="Polar residues" evidence="1">
    <location>
        <begin position="228"/>
        <end position="237"/>
    </location>
</feature>
<evidence type="ECO:0000256" key="1">
    <source>
        <dbReference type="SAM" id="MobiDB-lite"/>
    </source>
</evidence>
<feature type="region of interest" description="Disordered" evidence="1">
    <location>
        <begin position="1"/>
        <end position="84"/>
    </location>
</feature>
<dbReference type="Pfam" id="PF10452">
    <property type="entry name" value="TCO89"/>
    <property type="match status" value="1"/>
</dbReference>
<dbReference type="KEGG" id="clus:A9F13_04g02299"/>
<organism evidence="2 3">
    <name type="scientific">Clavispora lusitaniae</name>
    <name type="common">Candida lusitaniae</name>
    <dbReference type="NCBI Taxonomy" id="36911"/>
    <lineage>
        <taxon>Eukaryota</taxon>
        <taxon>Fungi</taxon>
        <taxon>Dikarya</taxon>
        <taxon>Ascomycota</taxon>
        <taxon>Saccharomycotina</taxon>
        <taxon>Pichiomycetes</taxon>
        <taxon>Metschnikowiaceae</taxon>
        <taxon>Clavispora</taxon>
    </lineage>
</organism>
<feature type="compositionally biased region" description="Polar residues" evidence="1">
    <location>
        <begin position="271"/>
        <end position="302"/>
    </location>
</feature>
<feature type="region of interest" description="Disordered" evidence="1">
    <location>
        <begin position="625"/>
        <end position="667"/>
    </location>
</feature>
<dbReference type="Proteomes" id="UP000195602">
    <property type="component" value="Unassembled WGS sequence"/>
</dbReference>
<feature type="region of interest" description="Disordered" evidence="1">
    <location>
        <begin position="141"/>
        <end position="337"/>
    </location>
</feature>
<sequence>MSLPANSANVAGLHHQETSPDLHISRAATKTPPGKKNHSRRAPHARSQSHTKMPIKLSTSASGSKPHLNRSKSSDGILRTGRAGIRSNRSFTKLSGLHPLTKTLSNGSMSRATGGLVPLTKTLSNGSLKGLAPLTKTLSNGSAKQNVLRKTTSNGSGKAMKKTASDHSIRSLKASGSGKGFATPAGLKTSSKRGRAILKLNEDTGNDYEDLSADSSDSEAYEPKNEPTGPTTETNGIENGGRIDHVENAPSSHNVQGLNGQGHNGQGQNVPSQDLSQNLPSQDLSQNLPSQDLSQNINQTTNKDIKNEYETWREPADREQKNRNDAASVSTENSDDLSSALYSGSLLLSQSTGLTRKVGPVSRIYEGKEDVGAEESKTESYQPNQTIFSNLQRTNTQFLNSIRQPAPPEEKKPAVDQFNQSLGADSSKSFSAFLNSSQSGHNNIETRTQQRLWLQRENSMMEIPSVAEANKNFSSYSLNKLMFAHNYNNSATNVRDAAGFSLGSMPEAQSQGEKTPTPSESVTNLFYLIQGGHQNSIQSRTEFERLNRDYVNVRRYLNPVAESLSRLEKKKDGELEVQKRRQKKNGYTHAANTFHDFSPNWDEKQEEADALVNQMWQAALISSSSSSSLSLQEKGRQAVPRNPTAQARSVAPMTRAVKLSQTAGSQR</sequence>
<feature type="compositionally biased region" description="Acidic residues" evidence="1">
    <location>
        <begin position="204"/>
        <end position="220"/>
    </location>
</feature>
<dbReference type="EMBL" id="LYUB02000004">
    <property type="protein sequence ID" value="OVF09734.1"/>
    <property type="molecule type" value="Genomic_DNA"/>
</dbReference>
<feature type="compositionally biased region" description="Basic residues" evidence="1">
    <location>
        <begin position="33"/>
        <end position="49"/>
    </location>
</feature>
<feature type="compositionally biased region" description="Polar residues" evidence="1">
    <location>
        <begin position="141"/>
        <end position="156"/>
    </location>
</feature>
<feature type="compositionally biased region" description="Basic and acidic residues" evidence="1">
    <location>
        <begin position="14"/>
        <end position="24"/>
    </location>
</feature>
<evidence type="ECO:0000313" key="2">
    <source>
        <dbReference type="EMBL" id="OVF09734.1"/>
    </source>
</evidence>
<gene>
    <name evidence="2" type="ORF">A9F13_04g02299</name>
</gene>